<evidence type="ECO:0000256" key="9">
    <source>
        <dbReference type="ARBA" id="ARBA00022990"/>
    </source>
</evidence>
<evidence type="ECO:0000256" key="1">
    <source>
        <dbReference type="ARBA" id="ARBA00004123"/>
    </source>
</evidence>
<keyword evidence="14" id="KW-1185">Reference proteome</keyword>
<dbReference type="GO" id="GO:0036409">
    <property type="term" value="C:histone H3-K14 acetyltransferase complex"/>
    <property type="evidence" value="ECO:0007669"/>
    <property type="project" value="TreeGrafter"/>
</dbReference>
<accession>A0A4C1S7M7</accession>
<dbReference type="InterPro" id="IPR001888">
    <property type="entry name" value="Transposase_1"/>
</dbReference>
<evidence type="ECO:0000256" key="4">
    <source>
        <dbReference type="ARBA" id="ARBA00022679"/>
    </source>
</evidence>
<evidence type="ECO:0000256" key="2">
    <source>
        <dbReference type="ARBA" id="ARBA00010107"/>
    </source>
</evidence>
<dbReference type="AlphaFoldDB" id="A0A4C1S7M7"/>
<gene>
    <name evidence="13" type="ORF">EVAR_27_1</name>
</gene>
<evidence type="ECO:0000256" key="6">
    <source>
        <dbReference type="ARBA" id="ARBA00022771"/>
    </source>
</evidence>
<evidence type="ECO:0000313" key="14">
    <source>
        <dbReference type="Proteomes" id="UP000299102"/>
    </source>
</evidence>
<evidence type="ECO:0000313" key="13">
    <source>
        <dbReference type="EMBL" id="GBO98352.1"/>
    </source>
</evidence>
<dbReference type="Pfam" id="PF17772">
    <property type="entry name" value="zf-MYST"/>
    <property type="match status" value="1"/>
</dbReference>
<dbReference type="STRING" id="151549.A0A4C1S7M7"/>
<dbReference type="InterPro" id="IPR016181">
    <property type="entry name" value="Acyl_CoA_acyltransferase"/>
</dbReference>
<keyword evidence="6" id="KW-0863">Zinc-finger</keyword>
<comment type="catalytic activity">
    <reaction evidence="11">
        <text>L-lysyl-[protein] + acetyl-CoA = N(6)-acetyl-L-lysyl-[protein] + CoA + H(+)</text>
        <dbReference type="Rhea" id="RHEA:45948"/>
        <dbReference type="Rhea" id="RHEA-COMP:9752"/>
        <dbReference type="Rhea" id="RHEA-COMP:10731"/>
        <dbReference type="ChEBI" id="CHEBI:15378"/>
        <dbReference type="ChEBI" id="CHEBI:29969"/>
        <dbReference type="ChEBI" id="CHEBI:57287"/>
        <dbReference type="ChEBI" id="CHEBI:57288"/>
        <dbReference type="ChEBI" id="CHEBI:61930"/>
        <dbReference type="EC" id="2.3.1.48"/>
    </reaction>
</comment>
<keyword evidence="5" id="KW-0479">Metal-binding</keyword>
<dbReference type="EMBL" id="BGZK01000001">
    <property type="protein sequence ID" value="GBO98352.1"/>
    <property type="molecule type" value="Genomic_DNA"/>
</dbReference>
<keyword evidence="8" id="KW-0156">Chromatin regulator</keyword>
<dbReference type="Pfam" id="PF01359">
    <property type="entry name" value="Transposase_1"/>
    <property type="match status" value="1"/>
</dbReference>
<dbReference type="PANTHER" id="PTHR10615">
    <property type="entry name" value="HISTONE ACETYLTRANSFERASE"/>
    <property type="match status" value="1"/>
</dbReference>
<dbReference type="GO" id="GO:0010485">
    <property type="term" value="F:histone H4 acetyltransferase activity"/>
    <property type="evidence" value="ECO:0007669"/>
    <property type="project" value="TreeGrafter"/>
</dbReference>
<comment type="subcellular location">
    <subcellularLocation>
        <location evidence="1 11">Nucleus</location>
    </subcellularLocation>
</comment>
<evidence type="ECO:0000256" key="3">
    <source>
        <dbReference type="ARBA" id="ARBA00013184"/>
    </source>
</evidence>
<dbReference type="PANTHER" id="PTHR10615:SF161">
    <property type="entry name" value="HISTONE ACETYLTRANSFERASE KAT7"/>
    <property type="match status" value="1"/>
</dbReference>
<dbReference type="GO" id="GO:0010484">
    <property type="term" value="F:histone H3 acetyltransferase activity"/>
    <property type="evidence" value="ECO:0007669"/>
    <property type="project" value="TreeGrafter"/>
</dbReference>
<evidence type="ECO:0000256" key="11">
    <source>
        <dbReference type="RuleBase" id="RU361211"/>
    </source>
</evidence>
<keyword evidence="10 11" id="KW-0539">Nucleus</keyword>
<reference evidence="13 14" key="1">
    <citation type="journal article" date="2019" name="Commun. Biol.">
        <title>The bagworm genome reveals a unique fibroin gene that provides high tensile strength.</title>
        <authorList>
            <person name="Kono N."/>
            <person name="Nakamura H."/>
            <person name="Ohtoshi R."/>
            <person name="Tomita M."/>
            <person name="Numata K."/>
            <person name="Arakawa K."/>
        </authorList>
    </citation>
    <scope>NUCLEOTIDE SEQUENCE [LARGE SCALE GENOMIC DNA]</scope>
</reference>
<dbReference type="Pfam" id="PF01853">
    <property type="entry name" value="MOZ_SAS"/>
    <property type="match status" value="1"/>
</dbReference>
<sequence>MSAWMLCTVTSPSMATIKNGFNGFQRGRTSVFDDPRRLKVYEIAETVGISKRPQTKEQLKQWTSPGEYAPKKAKTVLLAGKMMATIFWDSKGGRAEKHFTWDACPMYHNVTAAWCLAAAEERAAATVARRRALHAMAQRPRAQPTIEQRAYQLKVKDMRSKWKGSGEFREKNSPAIEEISEEREPQLEGFTPDYDLRLFREAQALAAIKIEEELGDLPSDRGTKYVIMGKYMMEVWYQSPYPGDAARAPRLYICEFCLTHHKSQTGATRHAAKCVWRHPPGDEVYRKGDLSVWQVDGRKHKQYCQQLCLLAKFFLDHKTLYYDVEPFLFYVMTIADQEGCHILGYFSKRAWWPAVAYYALRLPPFSGGASAGRSMTSRLRPAADTLAHPGSALTGCEAAPYDCGAHEWESRSALKEGSVSGTEAKLELESRRNRAGIVSIRRSLVIKDKGSPAGGTTVESW</sequence>
<dbReference type="Gene3D" id="3.40.630.30">
    <property type="match status" value="1"/>
</dbReference>
<dbReference type="InterPro" id="IPR040706">
    <property type="entry name" value="Zf-MYST"/>
</dbReference>
<evidence type="ECO:0000256" key="10">
    <source>
        <dbReference type="ARBA" id="ARBA00023242"/>
    </source>
</evidence>
<organism evidence="13 14">
    <name type="scientific">Eumeta variegata</name>
    <name type="common">Bagworm moth</name>
    <name type="synonym">Eumeta japonica</name>
    <dbReference type="NCBI Taxonomy" id="151549"/>
    <lineage>
        <taxon>Eukaryota</taxon>
        <taxon>Metazoa</taxon>
        <taxon>Ecdysozoa</taxon>
        <taxon>Arthropoda</taxon>
        <taxon>Hexapoda</taxon>
        <taxon>Insecta</taxon>
        <taxon>Pterygota</taxon>
        <taxon>Neoptera</taxon>
        <taxon>Endopterygota</taxon>
        <taxon>Lepidoptera</taxon>
        <taxon>Glossata</taxon>
        <taxon>Ditrysia</taxon>
        <taxon>Tineoidea</taxon>
        <taxon>Psychidae</taxon>
        <taxon>Oiketicinae</taxon>
        <taxon>Eumeta</taxon>
    </lineage>
</organism>
<dbReference type="GO" id="GO:0006357">
    <property type="term" value="P:regulation of transcription by RNA polymerase II"/>
    <property type="evidence" value="ECO:0007669"/>
    <property type="project" value="TreeGrafter"/>
</dbReference>
<comment type="similarity">
    <text evidence="2 11">Belongs to the MYST (SAS/MOZ) family.</text>
</comment>
<dbReference type="GO" id="GO:0003712">
    <property type="term" value="F:transcription coregulator activity"/>
    <property type="evidence" value="ECO:0007669"/>
    <property type="project" value="TreeGrafter"/>
</dbReference>
<dbReference type="InterPro" id="IPR050603">
    <property type="entry name" value="MYST_HAT"/>
</dbReference>
<dbReference type="PROSITE" id="PS51726">
    <property type="entry name" value="MYST_HAT"/>
    <property type="match status" value="1"/>
</dbReference>
<dbReference type="Proteomes" id="UP000299102">
    <property type="component" value="Unassembled WGS sequence"/>
</dbReference>
<dbReference type="SUPFAM" id="SSF55729">
    <property type="entry name" value="Acyl-CoA N-acyltransferases (Nat)"/>
    <property type="match status" value="1"/>
</dbReference>
<evidence type="ECO:0000256" key="5">
    <source>
        <dbReference type="ARBA" id="ARBA00022723"/>
    </source>
</evidence>
<dbReference type="InterPro" id="IPR002717">
    <property type="entry name" value="HAT_MYST-type"/>
</dbReference>
<evidence type="ECO:0000259" key="12">
    <source>
        <dbReference type="PROSITE" id="PS51726"/>
    </source>
</evidence>
<evidence type="ECO:0000256" key="7">
    <source>
        <dbReference type="ARBA" id="ARBA00022833"/>
    </source>
</evidence>
<keyword evidence="7" id="KW-0862">Zinc</keyword>
<dbReference type="Gene3D" id="3.30.60.60">
    <property type="entry name" value="N-acetyl transferase-like"/>
    <property type="match status" value="1"/>
</dbReference>
<dbReference type="GO" id="GO:0003682">
    <property type="term" value="F:chromatin binding"/>
    <property type="evidence" value="ECO:0007669"/>
    <property type="project" value="TreeGrafter"/>
</dbReference>
<keyword evidence="9" id="KW-0007">Acetylation</keyword>
<name>A0A4C1S7M7_EUMVA</name>
<dbReference type="FunFam" id="3.30.60.60:FF:000001">
    <property type="entry name" value="Histone acetyltransferase"/>
    <property type="match status" value="1"/>
</dbReference>
<feature type="domain" description="MYST-type HAT" evidence="12">
    <location>
        <begin position="218"/>
        <end position="461"/>
    </location>
</feature>
<proteinExistence type="inferred from homology"/>
<dbReference type="EC" id="2.3.1.48" evidence="3 11"/>
<evidence type="ECO:0000256" key="8">
    <source>
        <dbReference type="ARBA" id="ARBA00022853"/>
    </source>
</evidence>
<protein>
    <recommendedName>
        <fullName evidence="3 11">Histone acetyltransferase</fullName>
        <ecNumber evidence="3 11">2.3.1.48</ecNumber>
    </recommendedName>
</protein>
<comment type="caution">
    <text evidence="13">The sequence shown here is derived from an EMBL/GenBank/DDBJ whole genome shotgun (WGS) entry which is preliminary data.</text>
</comment>
<dbReference type="GO" id="GO:0008270">
    <property type="term" value="F:zinc ion binding"/>
    <property type="evidence" value="ECO:0007669"/>
    <property type="project" value="UniProtKB-KW"/>
</dbReference>
<dbReference type="OrthoDB" id="787137at2759"/>
<keyword evidence="4" id="KW-0808">Transferase</keyword>